<name>S0NZL5_9ENTE</name>
<dbReference type="NCBIfam" id="TIGR00765">
    <property type="entry name" value="yihY_not_rbn"/>
    <property type="match status" value="1"/>
</dbReference>
<evidence type="ECO:0008006" key="9">
    <source>
        <dbReference type="Google" id="ProtNLM"/>
    </source>
</evidence>
<protein>
    <recommendedName>
        <fullName evidence="9">YihY family inner membrane protein</fullName>
    </recommendedName>
</protein>
<sequence length="309" mass="34652">MKRVNKILQNEKLTHFLDILKTRLTDAEIGNSAVVVTYYLLLSVFPLLIAIGNVLPLLQIDPNKILPYMQELIPEQIYQFLGPVIKELLTQGSGKLLSISALGALWSASKSINALQTAMNKAYGVEERANFFVVRAVSLVVIIFFMISIVGVFIVFGVGKVILDVLQPILQFPSEWVSLFQTIRWPLTMVVLIAMMTMIYWLVPNGRVKLRSALPGAVFTSIGWIVLSQVFGIYATYFARRVSGYQIIGSFIVLMIWLNFISMIIILGGILNAVIEEMVSGREVQQGKDRINRLSRKIKRKVKKEGGSD</sequence>
<feature type="transmembrane region" description="Helical" evidence="6">
    <location>
        <begin position="183"/>
        <end position="202"/>
    </location>
</feature>
<keyword evidence="4 6" id="KW-1133">Transmembrane helix</keyword>
<dbReference type="InterPro" id="IPR017039">
    <property type="entry name" value="Virul_fac_BrkB"/>
</dbReference>
<reference evidence="7 8" key="1">
    <citation type="submission" date="2013-03" db="EMBL/GenBank/DDBJ databases">
        <title>The Genome Sequence of Enterococcus sulfureus ATCC_49903 (PacBio/Illumina hybrid assembly).</title>
        <authorList>
            <consortium name="The Broad Institute Genomics Platform"/>
            <consortium name="The Broad Institute Genome Sequencing Center for Infectious Disease"/>
            <person name="Earl A."/>
            <person name="Russ C."/>
            <person name="Gilmore M."/>
            <person name="Surin D."/>
            <person name="Walker B."/>
            <person name="Young S."/>
            <person name="Zeng Q."/>
            <person name="Gargeya S."/>
            <person name="Fitzgerald M."/>
            <person name="Haas B."/>
            <person name="Abouelleil A."/>
            <person name="Allen A.W."/>
            <person name="Alvarado L."/>
            <person name="Arachchi H.M."/>
            <person name="Berlin A.M."/>
            <person name="Chapman S.B."/>
            <person name="Gainer-Dewar J."/>
            <person name="Goldberg J."/>
            <person name="Griggs A."/>
            <person name="Gujja S."/>
            <person name="Hansen M."/>
            <person name="Howarth C."/>
            <person name="Imamovic A."/>
            <person name="Ireland A."/>
            <person name="Larimer J."/>
            <person name="McCowan C."/>
            <person name="Murphy C."/>
            <person name="Pearson M."/>
            <person name="Poon T.W."/>
            <person name="Priest M."/>
            <person name="Roberts A."/>
            <person name="Saif S."/>
            <person name="Shea T."/>
            <person name="Sisk P."/>
            <person name="Sykes S."/>
            <person name="Wortman J."/>
            <person name="Nusbaum C."/>
            <person name="Birren B."/>
        </authorList>
    </citation>
    <scope>NUCLEOTIDE SEQUENCE [LARGE SCALE GENOMIC DNA]</scope>
    <source>
        <strain evidence="7 8">ATCC 49903</strain>
    </source>
</reference>
<keyword evidence="5 6" id="KW-0472">Membrane</keyword>
<feature type="transmembrane region" description="Helical" evidence="6">
    <location>
        <begin position="214"/>
        <end position="235"/>
    </location>
</feature>
<keyword evidence="8" id="KW-1185">Reference proteome</keyword>
<keyword evidence="2" id="KW-1003">Cell membrane</keyword>
<dbReference type="STRING" id="1140003.OMY_00063"/>
<dbReference type="OrthoDB" id="9775903at2"/>
<dbReference type="PIRSF" id="PIRSF035875">
    <property type="entry name" value="RNase_BN"/>
    <property type="match status" value="1"/>
</dbReference>
<evidence type="ECO:0000256" key="6">
    <source>
        <dbReference type="SAM" id="Phobius"/>
    </source>
</evidence>
<feature type="transmembrane region" description="Helical" evidence="6">
    <location>
        <begin position="247"/>
        <end position="275"/>
    </location>
</feature>
<feature type="transmembrane region" description="Helical" evidence="6">
    <location>
        <begin position="136"/>
        <end position="163"/>
    </location>
</feature>
<dbReference type="RefSeq" id="WP_016184555.1">
    <property type="nucleotide sequence ID" value="NZ_ASWO01000001.1"/>
</dbReference>
<comment type="caution">
    <text evidence="7">The sequence shown here is derived from an EMBL/GenBank/DDBJ whole genome shotgun (WGS) entry which is preliminary data.</text>
</comment>
<dbReference type="Proteomes" id="UP000015961">
    <property type="component" value="Unassembled WGS sequence"/>
</dbReference>
<dbReference type="AlphaFoldDB" id="S0NZL5"/>
<gene>
    <name evidence="7" type="ORF">I573_00062</name>
</gene>
<evidence type="ECO:0000313" key="7">
    <source>
        <dbReference type="EMBL" id="EOT87007.1"/>
    </source>
</evidence>
<evidence type="ECO:0000256" key="3">
    <source>
        <dbReference type="ARBA" id="ARBA00022692"/>
    </source>
</evidence>
<dbReference type="EMBL" id="ASWO01000001">
    <property type="protein sequence ID" value="EOT87007.1"/>
    <property type="molecule type" value="Genomic_DNA"/>
</dbReference>
<dbReference type="GO" id="GO:0005886">
    <property type="term" value="C:plasma membrane"/>
    <property type="evidence" value="ECO:0007669"/>
    <property type="project" value="UniProtKB-SubCell"/>
</dbReference>
<proteinExistence type="predicted"/>
<comment type="subcellular location">
    <subcellularLocation>
        <location evidence="1">Cell membrane</location>
        <topology evidence="1">Multi-pass membrane protein</topology>
    </subcellularLocation>
</comment>
<evidence type="ECO:0000256" key="2">
    <source>
        <dbReference type="ARBA" id="ARBA00022475"/>
    </source>
</evidence>
<dbReference type="eggNOG" id="COG1295">
    <property type="taxonomic scope" value="Bacteria"/>
</dbReference>
<dbReference type="PANTHER" id="PTHR30213">
    <property type="entry name" value="INNER MEMBRANE PROTEIN YHJD"/>
    <property type="match status" value="1"/>
</dbReference>
<evidence type="ECO:0000256" key="4">
    <source>
        <dbReference type="ARBA" id="ARBA00022989"/>
    </source>
</evidence>
<dbReference type="PATRIC" id="fig|1140003.3.peg.59"/>
<dbReference type="Pfam" id="PF03631">
    <property type="entry name" value="Virul_fac_BrkB"/>
    <property type="match status" value="1"/>
</dbReference>
<organism evidence="7 8">
    <name type="scientific">Enterococcus sulfureus ATCC 49903</name>
    <dbReference type="NCBI Taxonomy" id="1140003"/>
    <lineage>
        <taxon>Bacteria</taxon>
        <taxon>Bacillati</taxon>
        <taxon>Bacillota</taxon>
        <taxon>Bacilli</taxon>
        <taxon>Lactobacillales</taxon>
        <taxon>Enterococcaceae</taxon>
        <taxon>Enterococcus</taxon>
    </lineage>
</organism>
<evidence type="ECO:0000313" key="8">
    <source>
        <dbReference type="Proteomes" id="UP000015961"/>
    </source>
</evidence>
<dbReference type="PANTHER" id="PTHR30213:SF0">
    <property type="entry name" value="UPF0761 MEMBRANE PROTEIN YIHY"/>
    <property type="match status" value="1"/>
</dbReference>
<keyword evidence="3 6" id="KW-0812">Transmembrane</keyword>
<accession>S0NZL5</accession>
<evidence type="ECO:0000256" key="5">
    <source>
        <dbReference type="ARBA" id="ARBA00023136"/>
    </source>
</evidence>
<feature type="transmembrane region" description="Helical" evidence="6">
    <location>
        <begin position="38"/>
        <end position="58"/>
    </location>
</feature>
<evidence type="ECO:0000256" key="1">
    <source>
        <dbReference type="ARBA" id="ARBA00004651"/>
    </source>
</evidence>